<sequence length="178" mass="18622">MTPSVSQNPSLSQFPSSSPSLSQNPSLSQFPSSTPSVSQNPSLSEAPTLPCLSSTTTSNVNPLTISGGEIYFCFNSLVPATSDVTVQTFVRGDVDAAIESYDVIDQDGNSLGQNNGGDTECGTAYDQTDFVVAQATFNTWVATGTVSFIMDVTPQVSATIFACSGQSDGFINLVYSSR</sequence>
<reference evidence="2" key="1">
    <citation type="submission" date="2020-06" db="EMBL/GenBank/DDBJ databases">
        <authorList>
            <consortium name="Plant Systems Biology data submission"/>
        </authorList>
    </citation>
    <scope>NUCLEOTIDE SEQUENCE</scope>
    <source>
        <strain evidence="2">D6</strain>
    </source>
</reference>
<comment type="caution">
    <text evidence="2">The sequence shown here is derived from an EMBL/GenBank/DDBJ whole genome shotgun (WGS) entry which is preliminary data.</text>
</comment>
<dbReference type="EMBL" id="CAICTM010000807">
    <property type="protein sequence ID" value="CAB9516806.1"/>
    <property type="molecule type" value="Genomic_DNA"/>
</dbReference>
<dbReference type="AlphaFoldDB" id="A0A9N8HK35"/>
<organism evidence="2 3">
    <name type="scientific">Seminavis robusta</name>
    <dbReference type="NCBI Taxonomy" id="568900"/>
    <lineage>
        <taxon>Eukaryota</taxon>
        <taxon>Sar</taxon>
        <taxon>Stramenopiles</taxon>
        <taxon>Ochrophyta</taxon>
        <taxon>Bacillariophyta</taxon>
        <taxon>Bacillariophyceae</taxon>
        <taxon>Bacillariophycidae</taxon>
        <taxon>Naviculales</taxon>
        <taxon>Naviculaceae</taxon>
        <taxon>Seminavis</taxon>
    </lineage>
</organism>
<evidence type="ECO:0000313" key="3">
    <source>
        <dbReference type="Proteomes" id="UP001153069"/>
    </source>
</evidence>
<feature type="region of interest" description="Disordered" evidence="1">
    <location>
        <begin position="1"/>
        <end position="51"/>
    </location>
</feature>
<evidence type="ECO:0000313" key="2">
    <source>
        <dbReference type="EMBL" id="CAB9516806.1"/>
    </source>
</evidence>
<keyword evidence="3" id="KW-1185">Reference proteome</keyword>
<feature type="compositionally biased region" description="Low complexity" evidence="1">
    <location>
        <begin position="1"/>
        <end position="33"/>
    </location>
</feature>
<accession>A0A9N8HK35</accession>
<dbReference type="Proteomes" id="UP001153069">
    <property type="component" value="Unassembled WGS sequence"/>
</dbReference>
<gene>
    <name evidence="2" type="ORF">SEMRO_808_G205441.1</name>
</gene>
<feature type="compositionally biased region" description="Polar residues" evidence="1">
    <location>
        <begin position="34"/>
        <end position="45"/>
    </location>
</feature>
<proteinExistence type="predicted"/>
<protein>
    <submittedName>
        <fullName evidence="2">Uncharacterized protein</fullName>
    </submittedName>
</protein>
<evidence type="ECO:0000256" key="1">
    <source>
        <dbReference type="SAM" id="MobiDB-lite"/>
    </source>
</evidence>
<name>A0A9N8HK35_9STRA</name>